<dbReference type="PANTHER" id="PTHR30624">
    <property type="entry name" value="UNCHARACTERIZED PROTEIN TLDD AND PMBA"/>
    <property type="match status" value="1"/>
</dbReference>
<dbReference type="InterPro" id="IPR025502">
    <property type="entry name" value="TldD"/>
</dbReference>
<name>A0ABW2YHP3_9GAMM</name>
<dbReference type="RefSeq" id="WP_386810698.1">
    <property type="nucleotide sequence ID" value="NZ_JBHTIH010000002.1"/>
</dbReference>
<organism evidence="8 9">
    <name type="scientific">Lysobacter koreensis</name>
    <dbReference type="NCBI Taxonomy" id="266122"/>
    <lineage>
        <taxon>Bacteria</taxon>
        <taxon>Pseudomonadati</taxon>
        <taxon>Pseudomonadota</taxon>
        <taxon>Gammaproteobacteria</taxon>
        <taxon>Lysobacterales</taxon>
        <taxon>Lysobacteraceae</taxon>
        <taxon>Lysobacter</taxon>
    </lineage>
</organism>
<dbReference type="Gene3D" id="3.30.2290.10">
    <property type="entry name" value="PmbA/TldD superfamily"/>
    <property type="match status" value="1"/>
</dbReference>
<evidence type="ECO:0000256" key="4">
    <source>
        <dbReference type="ARBA" id="ARBA00023049"/>
    </source>
</evidence>
<keyword evidence="4 8" id="KW-0482">Metalloprotease</keyword>
<dbReference type="SUPFAM" id="SSF111283">
    <property type="entry name" value="Putative modulator of DNA gyrase, PmbA/TldD"/>
    <property type="match status" value="1"/>
</dbReference>
<dbReference type="Pfam" id="PF19290">
    <property type="entry name" value="PmbA_TldD_2nd"/>
    <property type="match status" value="1"/>
</dbReference>
<dbReference type="InterPro" id="IPR035068">
    <property type="entry name" value="TldD/PmbA_N"/>
</dbReference>
<dbReference type="InterPro" id="IPR002510">
    <property type="entry name" value="Metalloprtase-TldD/E_N"/>
</dbReference>
<evidence type="ECO:0000259" key="6">
    <source>
        <dbReference type="Pfam" id="PF19289"/>
    </source>
</evidence>
<sequence length="480" mass="50414">MTLPIQLAETRLLLPAGLDASGLERTFGTLLGPGIDFGDLYFQHARRESWTVEDGIVKDGSHSIEQGVGVRAISGEKTGFAYSDEINAEALIAASKSARAIARDGSTQATQSLVRGGGRSLYPAQDPIDSLGNEDKVEALRRVDKLLRAADPRVQQVVVSLAGGVDTVLVARSDGVLAADVRPLVRFNVQVIVEQNGRRESGYAGGGGRYSYVELFDGGKPEAWARDALRQALVNLEAVDAPAGVMPVVLGSGWPGVLLHEAVGHGLEGDFNRKGTSTYAGRIGQRVASPGVTIVDDGTLAGRRGSLNVDDEGTPTQCTTLIEDGVLVGYMQDTLNARLMGMAPTGNGRRESFAHLPMPRMTNTYMLAGTHDPAEMIRSIKKGLYAVNFGGGQVDITSGKYVFSATEAYLIEDGKVTAPVKGATLIGNGPETMQKVRMIGNDLALDEGVGVCGKDGQSVPVGVGQPSLLIEGLTVGGTQA</sequence>
<proteinExistence type="inferred from homology"/>
<evidence type="ECO:0000256" key="2">
    <source>
        <dbReference type="ARBA" id="ARBA00022670"/>
    </source>
</evidence>
<protein>
    <submittedName>
        <fullName evidence="8">Metalloprotease TldD</fullName>
        <ecNumber evidence="8">3.4.24.-</ecNumber>
    </submittedName>
</protein>
<evidence type="ECO:0000313" key="8">
    <source>
        <dbReference type="EMBL" id="MFD0737733.1"/>
    </source>
</evidence>
<reference evidence="9" key="1">
    <citation type="journal article" date="2019" name="Int. J. Syst. Evol. Microbiol.">
        <title>The Global Catalogue of Microorganisms (GCM) 10K type strain sequencing project: providing services to taxonomists for standard genome sequencing and annotation.</title>
        <authorList>
            <consortium name="The Broad Institute Genomics Platform"/>
            <consortium name="The Broad Institute Genome Sequencing Center for Infectious Disease"/>
            <person name="Wu L."/>
            <person name="Ma J."/>
        </authorList>
    </citation>
    <scope>NUCLEOTIDE SEQUENCE [LARGE SCALE GENOMIC DNA]</scope>
    <source>
        <strain evidence="9">CCUG 55491</strain>
    </source>
</reference>
<evidence type="ECO:0000256" key="3">
    <source>
        <dbReference type="ARBA" id="ARBA00022801"/>
    </source>
</evidence>
<dbReference type="Pfam" id="PF01523">
    <property type="entry name" value="PmbA_TldD_1st"/>
    <property type="match status" value="1"/>
</dbReference>
<keyword evidence="2" id="KW-0645">Protease</keyword>
<dbReference type="Proteomes" id="UP001597090">
    <property type="component" value="Unassembled WGS sequence"/>
</dbReference>
<dbReference type="InterPro" id="IPR051463">
    <property type="entry name" value="Peptidase_U62_metallo"/>
</dbReference>
<dbReference type="InterPro" id="IPR045569">
    <property type="entry name" value="Metalloprtase-TldD/E_C"/>
</dbReference>
<feature type="domain" description="Metalloprotease TldD/E C-terminal" evidence="6">
    <location>
        <begin position="244"/>
        <end position="477"/>
    </location>
</feature>
<dbReference type="PIRSF" id="PIRSF004919">
    <property type="entry name" value="TldD"/>
    <property type="match status" value="1"/>
</dbReference>
<accession>A0ABW2YHP3</accession>
<gene>
    <name evidence="8" type="primary">tldD</name>
    <name evidence="8" type="ORF">ACFQZQ_00305</name>
</gene>
<comment type="caution">
    <text evidence="8">The sequence shown here is derived from an EMBL/GenBank/DDBJ whole genome shotgun (WGS) entry which is preliminary data.</text>
</comment>
<dbReference type="NCBIfam" id="NF008006">
    <property type="entry name" value="PRK10735.1"/>
    <property type="match status" value="1"/>
</dbReference>
<dbReference type="InterPro" id="IPR045570">
    <property type="entry name" value="Metalloprtase-TldD/E_cen_dom"/>
</dbReference>
<comment type="similarity">
    <text evidence="1">Belongs to the peptidase U62 family.</text>
</comment>
<dbReference type="Pfam" id="PF19289">
    <property type="entry name" value="PmbA_TldD_3rd"/>
    <property type="match status" value="1"/>
</dbReference>
<evidence type="ECO:0000313" key="9">
    <source>
        <dbReference type="Proteomes" id="UP001597090"/>
    </source>
</evidence>
<evidence type="ECO:0000259" key="7">
    <source>
        <dbReference type="Pfam" id="PF19290"/>
    </source>
</evidence>
<feature type="domain" description="Metalloprotease TldD/E N-terminal" evidence="5">
    <location>
        <begin position="39"/>
        <end position="102"/>
    </location>
</feature>
<feature type="domain" description="Metalloprotease TldD/E central" evidence="7">
    <location>
        <begin position="127"/>
        <end position="236"/>
    </location>
</feature>
<dbReference type="GO" id="GO:0008237">
    <property type="term" value="F:metallopeptidase activity"/>
    <property type="evidence" value="ECO:0007669"/>
    <property type="project" value="UniProtKB-KW"/>
</dbReference>
<dbReference type="EMBL" id="JBHTIH010000002">
    <property type="protein sequence ID" value="MFD0737733.1"/>
    <property type="molecule type" value="Genomic_DNA"/>
</dbReference>
<dbReference type="InterPro" id="IPR036059">
    <property type="entry name" value="TldD/PmbA_sf"/>
</dbReference>
<evidence type="ECO:0000259" key="5">
    <source>
        <dbReference type="Pfam" id="PF01523"/>
    </source>
</evidence>
<evidence type="ECO:0000256" key="1">
    <source>
        <dbReference type="ARBA" id="ARBA00005836"/>
    </source>
</evidence>
<keyword evidence="9" id="KW-1185">Reference proteome</keyword>
<keyword evidence="3 8" id="KW-0378">Hydrolase</keyword>
<dbReference type="PANTHER" id="PTHR30624:SF4">
    <property type="entry name" value="METALLOPROTEASE TLDD"/>
    <property type="match status" value="1"/>
</dbReference>
<dbReference type="EC" id="3.4.24.-" evidence="8"/>